<evidence type="ECO:0000256" key="4">
    <source>
        <dbReference type="ARBA" id="ARBA00022989"/>
    </source>
</evidence>
<feature type="transmembrane region" description="Helical" evidence="6">
    <location>
        <begin position="229"/>
        <end position="251"/>
    </location>
</feature>
<dbReference type="STRING" id="53326.A0A016W9W2"/>
<gene>
    <name evidence="7" type="primary">Acey_s0876.g2817</name>
    <name evidence="7" type="ORF">Y032_0876g2817</name>
</gene>
<evidence type="ECO:0000256" key="1">
    <source>
        <dbReference type="ARBA" id="ARBA00004141"/>
    </source>
</evidence>
<feature type="transmembrane region" description="Helical" evidence="6">
    <location>
        <begin position="402"/>
        <end position="421"/>
    </location>
</feature>
<feature type="transmembrane region" description="Helical" evidence="6">
    <location>
        <begin position="67"/>
        <end position="94"/>
    </location>
</feature>
<feature type="transmembrane region" description="Helical" evidence="6">
    <location>
        <begin position="25"/>
        <end position="46"/>
    </location>
</feature>
<feature type="transmembrane region" description="Helical" evidence="6">
    <location>
        <begin position="334"/>
        <end position="357"/>
    </location>
</feature>
<evidence type="ECO:0008006" key="9">
    <source>
        <dbReference type="Google" id="ProtNLM"/>
    </source>
</evidence>
<dbReference type="AlphaFoldDB" id="A0A016W9W2"/>
<dbReference type="Pfam" id="PF00860">
    <property type="entry name" value="Xan_ur_permease"/>
    <property type="match status" value="1"/>
</dbReference>
<name>A0A016W9W2_9BILA</name>
<comment type="similarity">
    <text evidence="2">Belongs to the nucleobase:cation symporter-2 (NCS2) (TC 2.A.40) family.</text>
</comment>
<evidence type="ECO:0000256" key="3">
    <source>
        <dbReference type="ARBA" id="ARBA00022692"/>
    </source>
</evidence>
<feature type="transmembrane region" description="Helical" evidence="6">
    <location>
        <begin position="377"/>
        <end position="396"/>
    </location>
</feature>
<dbReference type="PANTHER" id="PTHR11119">
    <property type="entry name" value="XANTHINE-URACIL / VITAMIN C PERMEASE FAMILY MEMBER"/>
    <property type="match status" value="1"/>
</dbReference>
<dbReference type="GO" id="GO:0016020">
    <property type="term" value="C:membrane"/>
    <property type="evidence" value="ECO:0007669"/>
    <property type="project" value="UniProtKB-SubCell"/>
</dbReference>
<proteinExistence type="inferred from homology"/>
<evidence type="ECO:0000256" key="5">
    <source>
        <dbReference type="ARBA" id="ARBA00023136"/>
    </source>
</evidence>
<dbReference type="EMBL" id="JARK01000476">
    <property type="protein sequence ID" value="EYC36609.1"/>
    <property type="molecule type" value="Genomic_DNA"/>
</dbReference>
<evidence type="ECO:0000256" key="6">
    <source>
        <dbReference type="SAM" id="Phobius"/>
    </source>
</evidence>
<sequence length="562" mass="61928">MGAEDEKKEPQQHSLHFTVNHVPDFGNLLLFGFQQMMLCLSGLLVVPFLQSNLACAGSATIELRVRLIAVSFFTSGIATILQTTFGLRLCILHGPSFSFLPPLFAFAAMPENECFANASTPVPEEEWMPKILTIQGSLLISVFTLIFMGATGLVGVFAKLVGPITITPLLLMLTLGVVPTLHEKMNLHWISVVVFCILIAMGIFLENTRLPLPYYSIARRSWRIAKPRVFGQFPYLIAILAAWFICFLLTVTDLEPEGGEARTDKNHTMSVLARSPWFQVPYPGQFGFPKASLGLTLGFVASCVACTMESIGDYQTCARVSHQRHPPSSSVNRAIIFEGVGSALAAIMGLGTGVTTYAENIALMHITRVVSRSTMQVAGLLLILAGLFTKCAAVLASIPDAVVGGVLAMGLAMITGVAISNLQKVDLRLSRNLTIMGTAILLGALIPYHFEKNRVNTGIKSIDDCLNMLLSIRMLIAGVVAFVLDNTVSGEFSGVGWQKTLQFRVLQVQQENREALLSKRWMRTYVQKMMDMRPHHWCDGFYSDIHNSANYHFCHQREAFWF</sequence>
<evidence type="ECO:0000313" key="8">
    <source>
        <dbReference type="Proteomes" id="UP000024635"/>
    </source>
</evidence>
<feature type="transmembrane region" description="Helical" evidence="6">
    <location>
        <begin position="160"/>
        <end position="181"/>
    </location>
</feature>
<keyword evidence="8" id="KW-1185">Reference proteome</keyword>
<protein>
    <recommendedName>
        <fullName evidence="9">Permease</fullName>
    </recommendedName>
</protein>
<comment type="caution">
    <text evidence="7">The sequence shown here is derived from an EMBL/GenBank/DDBJ whole genome shotgun (WGS) entry which is preliminary data.</text>
</comment>
<reference evidence="8" key="1">
    <citation type="journal article" date="2015" name="Nat. Genet.">
        <title>The genome and transcriptome of the zoonotic hookworm Ancylostoma ceylanicum identify infection-specific gene families.</title>
        <authorList>
            <person name="Schwarz E.M."/>
            <person name="Hu Y."/>
            <person name="Antoshechkin I."/>
            <person name="Miller M.M."/>
            <person name="Sternberg P.W."/>
            <person name="Aroian R.V."/>
        </authorList>
    </citation>
    <scope>NUCLEOTIDE SEQUENCE</scope>
    <source>
        <strain evidence="8">HY135</strain>
    </source>
</reference>
<keyword evidence="3 6" id="KW-0812">Transmembrane</keyword>
<evidence type="ECO:0000256" key="2">
    <source>
        <dbReference type="ARBA" id="ARBA00008821"/>
    </source>
</evidence>
<organism evidence="7 8">
    <name type="scientific">Ancylostoma ceylanicum</name>
    <dbReference type="NCBI Taxonomy" id="53326"/>
    <lineage>
        <taxon>Eukaryota</taxon>
        <taxon>Metazoa</taxon>
        <taxon>Ecdysozoa</taxon>
        <taxon>Nematoda</taxon>
        <taxon>Chromadorea</taxon>
        <taxon>Rhabditida</taxon>
        <taxon>Rhabditina</taxon>
        <taxon>Rhabditomorpha</taxon>
        <taxon>Strongyloidea</taxon>
        <taxon>Ancylostomatidae</taxon>
        <taxon>Ancylostomatinae</taxon>
        <taxon>Ancylostoma</taxon>
    </lineage>
</organism>
<keyword evidence="5 6" id="KW-0472">Membrane</keyword>
<dbReference type="InterPro" id="IPR006043">
    <property type="entry name" value="NCS2"/>
</dbReference>
<dbReference type="Proteomes" id="UP000024635">
    <property type="component" value="Unassembled WGS sequence"/>
</dbReference>
<dbReference type="GO" id="GO:0022857">
    <property type="term" value="F:transmembrane transporter activity"/>
    <property type="evidence" value="ECO:0007669"/>
    <property type="project" value="InterPro"/>
</dbReference>
<evidence type="ECO:0000313" key="7">
    <source>
        <dbReference type="EMBL" id="EYC36609.1"/>
    </source>
</evidence>
<dbReference type="OrthoDB" id="1641903at2759"/>
<feature type="transmembrane region" description="Helical" evidence="6">
    <location>
        <begin position="470"/>
        <end position="488"/>
    </location>
</feature>
<feature type="transmembrane region" description="Helical" evidence="6">
    <location>
        <begin position="433"/>
        <end position="450"/>
    </location>
</feature>
<keyword evidence="4 6" id="KW-1133">Transmembrane helix</keyword>
<accession>A0A016W9W2</accession>
<feature type="transmembrane region" description="Helical" evidence="6">
    <location>
        <begin position="131"/>
        <end position="153"/>
    </location>
</feature>
<comment type="subcellular location">
    <subcellularLocation>
        <location evidence="1">Membrane</location>
        <topology evidence="1">Multi-pass membrane protein</topology>
    </subcellularLocation>
</comment>
<feature type="transmembrane region" description="Helical" evidence="6">
    <location>
        <begin position="187"/>
        <end position="208"/>
    </location>
</feature>